<gene>
    <name evidence="1" type="ORF">D0544_01975</name>
</gene>
<reference evidence="1 2" key="2">
    <citation type="submission" date="2018-12" db="EMBL/GenBank/DDBJ databases">
        <title>Simiduia agarivorans gen. nov., sp. nov., a marine, agarolytic bacterium isolated from shallow coastal water from Keelung, Taiwan.</title>
        <authorList>
            <person name="Shieh W.Y."/>
        </authorList>
    </citation>
    <scope>NUCLEOTIDE SEQUENCE [LARGE SCALE GENOMIC DNA]</scope>
    <source>
        <strain evidence="1 2">GTF-13</strain>
    </source>
</reference>
<sequence>MLFNTHWGSIMVQKGALLNGVVQAGALTATTANEALPALDYRALHMGNQRRLGRISLTLRCLPLLSYLQHHRGASLAVLNGDLFFESRILGIQQKVEYHLERVQRLDELNLLKTPGWENVEREWLFVKEQWRMDSPIANFNLHSHLINELLTFIKSLLFHEEVGTDGDSLLLLGYIVETLLPIVEVIAQIRGLSTHRELDQEGDQEVVFKLNYLVTEFRQRQRGVLERCDAFSERDRKWILKAYSESGCSEKVRDFAAEIADGQQQGWHSGYGNGALFLSATKLIDAILFVSECSIKRLRDHMDKNLQRWIYREQA</sequence>
<protein>
    <submittedName>
        <fullName evidence="1">Uncharacterized protein</fullName>
    </submittedName>
</protein>
<organism evidence="1 2">
    <name type="scientific">Aestuariirhabdus litorea</name>
    <dbReference type="NCBI Taxonomy" id="2528527"/>
    <lineage>
        <taxon>Bacteria</taxon>
        <taxon>Pseudomonadati</taxon>
        <taxon>Pseudomonadota</taxon>
        <taxon>Gammaproteobacteria</taxon>
        <taxon>Oceanospirillales</taxon>
        <taxon>Aestuariirhabdaceae</taxon>
        <taxon>Aestuariirhabdus</taxon>
    </lineage>
</organism>
<name>A0A3P3VMC2_9GAMM</name>
<evidence type="ECO:0000313" key="1">
    <source>
        <dbReference type="EMBL" id="RRJ83912.1"/>
    </source>
</evidence>
<keyword evidence="2" id="KW-1185">Reference proteome</keyword>
<comment type="caution">
    <text evidence="1">The sequence shown here is derived from an EMBL/GenBank/DDBJ whole genome shotgun (WGS) entry which is preliminary data.</text>
</comment>
<dbReference type="Proteomes" id="UP000280792">
    <property type="component" value="Unassembled WGS sequence"/>
</dbReference>
<proteinExistence type="predicted"/>
<dbReference type="AlphaFoldDB" id="A0A3P3VMC2"/>
<accession>A0A3P3VMC2</accession>
<evidence type="ECO:0000313" key="2">
    <source>
        <dbReference type="Proteomes" id="UP000280792"/>
    </source>
</evidence>
<dbReference type="EMBL" id="QWEZ01000001">
    <property type="protein sequence ID" value="RRJ83912.1"/>
    <property type="molecule type" value="Genomic_DNA"/>
</dbReference>
<reference evidence="1 2" key="1">
    <citation type="submission" date="2018-08" db="EMBL/GenBank/DDBJ databases">
        <authorList>
            <person name="Khan S.A."/>
        </authorList>
    </citation>
    <scope>NUCLEOTIDE SEQUENCE [LARGE SCALE GENOMIC DNA]</scope>
    <source>
        <strain evidence="1 2">GTF-13</strain>
    </source>
</reference>